<accession>A0ACC5XVY1</accession>
<keyword evidence="2" id="KW-1185">Reference proteome</keyword>
<protein>
    <submittedName>
        <fullName evidence="1">Uncharacterized protein</fullName>
    </submittedName>
</protein>
<proteinExistence type="predicted"/>
<dbReference type="Proteomes" id="UP000829447">
    <property type="component" value="Linkage Group LG29"/>
</dbReference>
<name>A0ACC5XVY1_PANGG</name>
<evidence type="ECO:0000313" key="1">
    <source>
        <dbReference type="EMBL" id="MCI4395194.1"/>
    </source>
</evidence>
<comment type="caution">
    <text evidence="1">The sequence shown here is derived from an EMBL/GenBank/DDBJ whole genome shotgun (WGS) entry which is preliminary data.</text>
</comment>
<organism evidence="1 2">
    <name type="scientific">Pangasianodon gigas</name>
    <name type="common">Mekong giant catfish</name>
    <name type="synonym">Pangasius gigas</name>
    <dbReference type="NCBI Taxonomy" id="30993"/>
    <lineage>
        <taxon>Eukaryota</taxon>
        <taxon>Metazoa</taxon>
        <taxon>Chordata</taxon>
        <taxon>Craniata</taxon>
        <taxon>Vertebrata</taxon>
        <taxon>Euteleostomi</taxon>
        <taxon>Actinopterygii</taxon>
        <taxon>Neopterygii</taxon>
        <taxon>Teleostei</taxon>
        <taxon>Ostariophysi</taxon>
        <taxon>Siluriformes</taxon>
        <taxon>Pangasiidae</taxon>
        <taxon>Pangasianodon</taxon>
    </lineage>
</organism>
<dbReference type="EMBL" id="CM040482">
    <property type="protein sequence ID" value="MCI4395194.1"/>
    <property type="molecule type" value="Genomic_DNA"/>
</dbReference>
<evidence type="ECO:0000313" key="2">
    <source>
        <dbReference type="Proteomes" id="UP000829447"/>
    </source>
</evidence>
<reference evidence="1 2" key="1">
    <citation type="journal article" date="2022" name="bioRxiv">
        <title>An ancient truncated duplication of the anti-Mullerian hormone receptor type 2 gene is a potential conserved master sex determinant in the Pangasiidae catfish family.</title>
        <authorList>
            <person name="Wen M."/>
            <person name="Pan Q."/>
            <person name="Jouanno E."/>
            <person name="Montfort J."/>
            <person name="Zahm M."/>
            <person name="Cabau C."/>
            <person name="Klopp C."/>
            <person name="Iampietro C."/>
            <person name="Roques C."/>
            <person name="Bouchez O."/>
            <person name="Castinel A."/>
            <person name="Donnadieu C."/>
            <person name="Parrinello H."/>
            <person name="Poncet C."/>
            <person name="Belmonte E."/>
            <person name="Gautier V."/>
            <person name="Avarre J.-C."/>
            <person name="Dugue R."/>
            <person name="Gustiano R."/>
            <person name="Ha T.T.T."/>
            <person name="Campet M."/>
            <person name="Sriphairoj K."/>
            <person name="Ribolli J."/>
            <person name="de Almeida F.L."/>
            <person name="Desvignes T."/>
            <person name="Postlethwait J.H."/>
            <person name="Bucao C.F."/>
            <person name="Robinson-Rechavi M."/>
            <person name="Bobe J."/>
            <person name="Herpin A."/>
            <person name="Guiguen Y."/>
        </authorList>
    </citation>
    <scope>NUCLEOTIDE SEQUENCE [LARGE SCALE GENOMIC DNA]</scope>
    <source>
        <strain evidence="1">YG-Dec2019</strain>
    </source>
</reference>
<sequence>MSHHTEVTTMQSVLRCVILCVILAIAVCFDSEESNESIEDLVLSRHRANTFINTPGRGTYNSYRWGVKSQAERRSEICEEYIPCRVLARRYGSQRAYQKFFGAHQGNSHNNNGLRY</sequence>
<gene>
    <name evidence="1" type="ORF">PGIGA_G00177560</name>
</gene>